<dbReference type="PANTHER" id="PTHR13561:SF20">
    <property type="entry name" value="DNA TOPOISOMERASE 2-BINDING PROTEIN 1"/>
    <property type="match status" value="1"/>
</dbReference>
<organism evidence="4 5">
    <name type="scientific">Alternaria atra</name>
    <dbReference type="NCBI Taxonomy" id="119953"/>
    <lineage>
        <taxon>Eukaryota</taxon>
        <taxon>Fungi</taxon>
        <taxon>Dikarya</taxon>
        <taxon>Ascomycota</taxon>
        <taxon>Pezizomycotina</taxon>
        <taxon>Dothideomycetes</taxon>
        <taxon>Pleosporomycetidae</taxon>
        <taxon>Pleosporales</taxon>
        <taxon>Pleosporineae</taxon>
        <taxon>Pleosporaceae</taxon>
        <taxon>Alternaria</taxon>
        <taxon>Alternaria sect. Ulocladioides</taxon>
    </lineage>
</organism>
<dbReference type="SUPFAM" id="SSF52113">
    <property type="entry name" value="BRCT domain"/>
    <property type="match status" value="3"/>
</dbReference>
<feature type="domain" description="BRCT" evidence="3">
    <location>
        <begin position="436"/>
        <end position="521"/>
    </location>
</feature>
<dbReference type="InterPro" id="IPR059215">
    <property type="entry name" value="BRCT2_TopBP1-like"/>
</dbReference>
<evidence type="ECO:0000256" key="2">
    <source>
        <dbReference type="SAM" id="MobiDB-lite"/>
    </source>
</evidence>
<evidence type="ECO:0000256" key="1">
    <source>
        <dbReference type="ARBA" id="ARBA00022737"/>
    </source>
</evidence>
<dbReference type="PANTHER" id="PTHR13561">
    <property type="entry name" value="DNA REPLICATION REGULATOR DPB11-RELATED"/>
    <property type="match status" value="1"/>
</dbReference>
<feature type="region of interest" description="Disordered" evidence="2">
    <location>
        <begin position="565"/>
        <end position="781"/>
    </location>
</feature>
<evidence type="ECO:0000313" key="4">
    <source>
        <dbReference type="EMBL" id="CAG5182818.1"/>
    </source>
</evidence>
<feature type="region of interest" description="Disordered" evidence="2">
    <location>
        <begin position="208"/>
        <end position="242"/>
    </location>
</feature>
<dbReference type="GO" id="GO:0033314">
    <property type="term" value="P:mitotic DNA replication checkpoint signaling"/>
    <property type="evidence" value="ECO:0007669"/>
    <property type="project" value="TreeGrafter"/>
</dbReference>
<accession>A0A8J2N671</accession>
<dbReference type="Pfam" id="PF12738">
    <property type="entry name" value="PTCB-BRCT"/>
    <property type="match status" value="2"/>
</dbReference>
<feature type="compositionally biased region" description="Polar residues" evidence="2">
    <location>
        <begin position="281"/>
        <end position="290"/>
    </location>
</feature>
<keyword evidence="1" id="KW-0677">Repeat</keyword>
<evidence type="ECO:0000259" key="3">
    <source>
        <dbReference type="PROSITE" id="PS50172"/>
    </source>
</evidence>
<dbReference type="SMART" id="SM00292">
    <property type="entry name" value="BRCT"/>
    <property type="match status" value="4"/>
</dbReference>
<name>A0A8J2N671_9PLEO</name>
<dbReference type="CDD" id="cd17731">
    <property type="entry name" value="BRCT_TopBP1_rpt2_like"/>
    <property type="match status" value="1"/>
</dbReference>
<feature type="region of interest" description="Disordered" evidence="2">
    <location>
        <begin position="264"/>
        <end position="298"/>
    </location>
</feature>
<dbReference type="Gene3D" id="3.40.50.10190">
    <property type="entry name" value="BRCT domain"/>
    <property type="match status" value="4"/>
</dbReference>
<protein>
    <recommendedName>
        <fullName evidence="3">BRCT domain-containing protein</fullName>
    </recommendedName>
</protein>
<evidence type="ECO:0000313" key="5">
    <source>
        <dbReference type="Proteomes" id="UP000676310"/>
    </source>
</evidence>
<feature type="compositionally biased region" description="Polar residues" evidence="2">
    <location>
        <begin position="587"/>
        <end position="608"/>
    </location>
</feature>
<keyword evidence="5" id="KW-1185">Reference proteome</keyword>
<feature type="domain" description="BRCT" evidence="3">
    <location>
        <begin position="10"/>
        <end position="83"/>
    </location>
</feature>
<dbReference type="PROSITE" id="PS50172">
    <property type="entry name" value="BRCT"/>
    <property type="match status" value="4"/>
</dbReference>
<sequence length="846" mass="92444">MDANDGGYGTAQLPLAGAILCCTSIAPEQRAKLAAIGAQMGATIKLDLTSDVTHLIVGSTDSAKYRYVAKSRDDVKVLSPEWLEALREVWMAGDDNLDMAALEKEYRMPTLAGLKICLTGFDNPEQRKSIQENVDANGAEYHGDLTKSVTHLIAAAPSGKKYEHALNWRMKIVSLEWLHQSLERGMVLDETLYNPTVPVEERGIGAWDRKLPASPAPGKRTREAEPSQALNPFRRKLRRSASTKVGSQSDAFWAGITAPSFERQLEEDEWTEDIVTKPDSTRTSTRTHTPAASIHENDRLTEAQLDDHADSHEQSLPPQSHDASQHDGIFEGRIVCTHGFDAEKTNILRQHLESNGAHVMRATDLNNASPKDLRRGYFVIPHDVEVDVSALPECAGSHLSLVTNWWVERCLYGKHLVDPASDVLSRPFEKLSISGFSALTINSTGFSGIELLHVTKVVTLMGASYDEQLSAKTSVVICNPPTVNTPKLKFATDKRIPAVHTRWLWDCLRSGRLQSYTEYQLNNPALPQPQRAKQRPQLQDSAPVTPFSEEESLELRQKKQQLTKIVTKPQCQQRPQRPGALALAQSADATPASTTDSVTDPNDNANRTTYDDEESIIHGLDGAGSYPLQETSANFPRRPSTSSNASKSFSRPRSSSAESLIAPAPCKSKLGQSNTALDCAVPDPKPDSVIPADTEPPALQEAPKAKESIKGLGSIKEPEEEKDYSSILAQLRANRKAAPTSVDQAPGKLRQRRQLGRATSTRSNASAGDSSGNLLAEEEHENTVLVEEYQPSQELGWDSPGAAKAREQMIRKLGGTVQDKSVVVEGIGVVKDVGGTTGRAGRKRRG</sequence>
<comment type="caution">
    <text evidence="4">The sequence shown here is derived from an EMBL/GenBank/DDBJ whole genome shotgun (WGS) entry which is preliminary data.</text>
</comment>
<dbReference type="GeneID" id="67010502"/>
<dbReference type="AlphaFoldDB" id="A0A8J2N671"/>
<dbReference type="InterPro" id="IPR036420">
    <property type="entry name" value="BRCT_dom_sf"/>
</dbReference>
<dbReference type="RefSeq" id="XP_043173921.1">
    <property type="nucleotide sequence ID" value="XM_043317986.1"/>
</dbReference>
<dbReference type="CDD" id="cd17723">
    <property type="entry name" value="BRCT_Rad4_rpt4"/>
    <property type="match status" value="1"/>
</dbReference>
<dbReference type="CDD" id="cd18433">
    <property type="entry name" value="BRCT_Rad4_rpt3"/>
    <property type="match status" value="1"/>
</dbReference>
<dbReference type="Pfam" id="PF00533">
    <property type="entry name" value="BRCT"/>
    <property type="match status" value="1"/>
</dbReference>
<dbReference type="GO" id="GO:0007095">
    <property type="term" value="P:mitotic G2 DNA damage checkpoint signaling"/>
    <property type="evidence" value="ECO:0007669"/>
    <property type="project" value="TreeGrafter"/>
</dbReference>
<feature type="domain" description="BRCT" evidence="3">
    <location>
        <begin position="325"/>
        <end position="424"/>
    </location>
</feature>
<dbReference type="OrthoDB" id="251770at2759"/>
<proteinExistence type="predicted"/>
<dbReference type="GO" id="GO:0006270">
    <property type="term" value="P:DNA replication initiation"/>
    <property type="evidence" value="ECO:0007669"/>
    <property type="project" value="TreeGrafter"/>
</dbReference>
<feature type="region of interest" description="Disordered" evidence="2">
    <location>
        <begin position="526"/>
        <end position="550"/>
    </location>
</feature>
<feature type="compositionally biased region" description="Low complexity" evidence="2">
    <location>
        <begin position="642"/>
        <end position="659"/>
    </location>
</feature>
<feature type="compositionally biased region" description="Polar residues" evidence="2">
    <location>
        <begin position="757"/>
        <end position="773"/>
    </location>
</feature>
<gene>
    <name evidence="4" type="ORF">ALTATR162_LOCUS10350</name>
</gene>
<reference evidence="4" key="1">
    <citation type="submission" date="2021-05" db="EMBL/GenBank/DDBJ databases">
        <authorList>
            <person name="Stam R."/>
        </authorList>
    </citation>
    <scope>NUCLEOTIDE SEQUENCE</scope>
    <source>
        <strain evidence="4">CS162</strain>
    </source>
</reference>
<dbReference type="EMBL" id="CAJRGZ010000027">
    <property type="protein sequence ID" value="CAG5182818.1"/>
    <property type="molecule type" value="Genomic_DNA"/>
</dbReference>
<dbReference type="InterPro" id="IPR001357">
    <property type="entry name" value="BRCT_dom"/>
</dbReference>
<feature type="domain" description="BRCT" evidence="3">
    <location>
        <begin position="106"/>
        <end position="195"/>
    </location>
</feature>
<dbReference type="Proteomes" id="UP000676310">
    <property type="component" value="Unassembled WGS sequence"/>
</dbReference>
<feature type="compositionally biased region" description="Polar residues" evidence="2">
    <location>
        <begin position="565"/>
        <end position="575"/>
    </location>
</feature>